<dbReference type="AlphaFoldDB" id="A0A413B8Z6"/>
<dbReference type="EMBL" id="QSAF01000005">
    <property type="protein sequence ID" value="RGW34971.1"/>
    <property type="molecule type" value="Genomic_DNA"/>
</dbReference>
<dbReference type="InterPro" id="IPR041657">
    <property type="entry name" value="HTH_17"/>
</dbReference>
<sequence length="92" mass="10853">MEIVNIEAGAFREMVISIQLLKEKLENFKGRQTSKSLDDWMDNQEVCMALNISQRTLQAMRSNGTLPFSQIDRKTYYRRQDVIRLIEKGKKR</sequence>
<protein>
    <submittedName>
        <fullName evidence="2">DNA-binding protein</fullName>
    </submittedName>
</protein>
<evidence type="ECO:0000259" key="1">
    <source>
        <dbReference type="Pfam" id="PF12728"/>
    </source>
</evidence>
<reference evidence="2 3" key="1">
    <citation type="submission" date="2018-08" db="EMBL/GenBank/DDBJ databases">
        <title>A genome reference for cultivated species of the human gut microbiota.</title>
        <authorList>
            <person name="Zou Y."/>
            <person name="Xue W."/>
            <person name="Luo G."/>
        </authorList>
    </citation>
    <scope>NUCLEOTIDE SEQUENCE [LARGE SCALE GENOMIC DNA]</scope>
    <source>
        <strain evidence="2 3">AF12-7</strain>
    </source>
</reference>
<accession>A0A413B8Z6</accession>
<dbReference type="RefSeq" id="WP_117857582.1">
    <property type="nucleotide sequence ID" value="NZ_JAQCSR010000004.1"/>
</dbReference>
<name>A0A413B8Z6_BACSE</name>
<evidence type="ECO:0000313" key="2">
    <source>
        <dbReference type="EMBL" id="RGW34971.1"/>
    </source>
</evidence>
<organism evidence="2 3">
    <name type="scientific">Bacteroides stercoris</name>
    <dbReference type="NCBI Taxonomy" id="46506"/>
    <lineage>
        <taxon>Bacteria</taxon>
        <taxon>Pseudomonadati</taxon>
        <taxon>Bacteroidota</taxon>
        <taxon>Bacteroidia</taxon>
        <taxon>Bacteroidales</taxon>
        <taxon>Bacteroidaceae</taxon>
        <taxon>Bacteroides</taxon>
    </lineage>
</organism>
<dbReference type="Proteomes" id="UP000285150">
    <property type="component" value="Unassembled WGS sequence"/>
</dbReference>
<dbReference type="GO" id="GO:0003677">
    <property type="term" value="F:DNA binding"/>
    <property type="evidence" value="ECO:0007669"/>
    <property type="project" value="UniProtKB-KW"/>
</dbReference>
<gene>
    <name evidence="2" type="ORF">DWV77_06440</name>
</gene>
<dbReference type="InterPro" id="IPR009061">
    <property type="entry name" value="DNA-bd_dom_put_sf"/>
</dbReference>
<proteinExistence type="predicted"/>
<evidence type="ECO:0000313" key="3">
    <source>
        <dbReference type="Proteomes" id="UP000285150"/>
    </source>
</evidence>
<keyword evidence="2" id="KW-0238">DNA-binding</keyword>
<feature type="domain" description="Helix-turn-helix" evidence="1">
    <location>
        <begin position="40"/>
        <end position="89"/>
    </location>
</feature>
<dbReference type="PANTHER" id="PTHR34585:SF22">
    <property type="entry name" value="HELIX-TURN-HELIX DOMAIN-CONTAINING PROTEIN"/>
    <property type="match status" value="1"/>
</dbReference>
<dbReference type="Pfam" id="PF12728">
    <property type="entry name" value="HTH_17"/>
    <property type="match status" value="1"/>
</dbReference>
<comment type="caution">
    <text evidence="2">The sequence shown here is derived from an EMBL/GenBank/DDBJ whole genome shotgun (WGS) entry which is preliminary data.</text>
</comment>
<dbReference type="PANTHER" id="PTHR34585">
    <property type="match status" value="1"/>
</dbReference>
<dbReference type="SUPFAM" id="SSF46955">
    <property type="entry name" value="Putative DNA-binding domain"/>
    <property type="match status" value="1"/>
</dbReference>